<dbReference type="GO" id="GO:0004672">
    <property type="term" value="F:protein kinase activity"/>
    <property type="evidence" value="ECO:0007669"/>
    <property type="project" value="InterPro"/>
</dbReference>
<protein>
    <recommendedName>
        <fullName evidence="2">Protein kinase domain-containing protein</fullName>
    </recommendedName>
</protein>
<feature type="compositionally biased region" description="Gly residues" evidence="1">
    <location>
        <begin position="990"/>
        <end position="1007"/>
    </location>
</feature>
<feature type="region of interest" description="Disordered" evidence="1">
    <location>
        <begin position="563"/>
        <end position="582"/>
    </location>
</feature>
<feature type="compositionally biased region" description="Low complexity" evidence="1">
    <location>
        <begin position="1086"/>
        <end position="1101"/>
    </location>
</feature>
<dbReference type="SMART" id="SM00220">
    <property type="entry name" value="S_TKc"/>
    <property type="match status" value="1"/>
</dbReference>
<feature type="compositionally biased region" description="Gly residues" evidence="1">
    <location>
        <begin position="905"/>
        <end position="919"/>
    </location>
</feature>
<sequence>MLSPAQAAAGSTSASNTSIGSPEQVDRGTASGSGSGSGSGSESLNQAAAAAAATSTGRPPAPPPLHALLTKFNMGKAAAAGPSPKSSLPYTTAAQAALFSKQDRPLIQSSNLATPIAATAVPTRTAVLFLGKDWERWHRYDRDSSLQLGWQPRGVASAVTDCRSSPSLSGSSGSSSDSAGSGSDDEYVKHASVFSSDDDYDEEDETHLGRRMSSSQSSGAGHRDDDVFALQRRLTRRARLLSSTSTSTILENASSRPQSPSPFSPSPHIRERRYSSNGPEAAFLRHETVIGIHTPRSPHSTSPASSSGYHTPSERKFSLAPLSQILPSGTARSADDNHKNSRASSSSTATFNSLQLSALSPKVPVESLAPQSGAESSSSASAAAAPPHANRTSSTQTVHPDKTPATRKLSLADAPSRKRSAVSSARNQSTSSQPAAGDKPKSIPAQVQAQQTQAQRSSSAFRKDKIRDSAHGALQQSRSHSHSQTRRSSSTARRRPRRTHLTPAPRCPSVAVEGTLYDEVGPFVEGAVQDGLSVRIFNGPDVPCSSRHTDQGATELGLGLEGASAEEAEESARRSHSSGGHGGVVTYLITTPDNRVSSAAKLRRWAMDSYGNFYAAMEIKSVEAKLRAGGALPDNTPPSSSSSSSASSGMSFEQQCAEQEASYYYSRELIRSMQETYVEDIVSEIQKAQTLNPDRSTVSRLLKTEDGKYVRLEEDYPEEAFFVLVGCEEYELYPVVALVFVQALRALARFHDAGWLHGDVKLENIMFDVHGRLVVIDYENANVFRKPRRRRHHHHLHHHHHSHGHHGQHQHRDARSRRAGSSRPASRRGASATGAGAGAETGAEGKHAGMSPAASPAQRRLALDKAVAETARTASFPAAGPSGAASNGGSHPTETDPQLTTSSGGSSGSGSVQGQGLGLGPEALLSRGEQAGGSAMLMERDGSHASSRGHSYADDEAELSEEEEEEHLVRLISYDWTPPEAGPSPWSANGNGGGNNGSGGSGSGGRMMGPSGDLWALGCNLIRAFALRDGVPDVEVREVLLGTGQRAFFKHRHQVLAELQKAKEDAKEAELERQEASEEVRRSGESSTAASAAAAAVSASSQFPTDKPTTPLEPPSTPAARVLHRFSQEAPRLMQFVLARCVTPHPSERGWEAEAEGLELAAELERERVREPIPVLDPQRSFGSGADSLGQPPLRKVDAEEELELELERVPGAGAVEGRAMRDQGGGADGEAEEGERRPLIMDVAQAAIRKAIDMSGSMWVRPKLEEARRSLGFGADEMMMGGAEMDGQQQQQQQHYYEEGGYGHDYDYGARQGAGQGGDGYGAGAGAGSHGHANGHGVSAR</sequence>
<feature type="compositionally biased region" description="Low complexity" evidence="1">
    <location>
        <begin position="1331"/>
        <end position="1342"/>
    </location>
</feature>
<evidence type="ECO:0000259" key="2">
    <source>
        <dbReference type="SMART" id="SM00220"/>
    </source>
</evidence>
<accession>A0AAN6GCI5</accession>
<feature type="compositionally biased region" description="Low complexity" evidence="1">
    <location>
        <begin position="47"/>
        <end position="58"/>
    </location>
</feature>
<feature type="compositionally biased region" description="Low complexity" evidence="1">
    <location>
        <begin position="821"/>
        <end position="842"/>
    </location>
</feature>
<comment type="caution">
    <text evidence="3">The sequence shown here is derived from an EMBL/GenBank/DDBJ whole genome shotgun (WGS) entry which is preliminary data.</text>
</comment>
<gene>
    <name evidence="3" type="ORF">OC842_003052</name>
</gene>
<feature type="region of interest" description="Disordered" evidence="1">
    <location>
        <begin position="239"/>
        <end position="350"/>
    </location>
</feature>
<feature type="domain" description="Protein kinase" evidence="2">
    <location>
        <begin position="609"/>
        <end position="1161"/>
    </location>
</feature>
<dbReference type="EMBL" id="JAPDMQ010000142">
    <property type="protein sequence ID" value="KAK0533211.1"/>
    <property type="molecule type" value="Genomic_DNA"/>
</dbReference>
<dbReference type="InterPro" id="IPR000719">
    <property type="entry name" value="Prot_kinase_dom"/>
</dbReference>
<organism evidence="3 4">
    <name type="scientific">Tilletia horrida</name>
    <dbReference type="NCBI Taxonomy" id="155126"/>
    <lineage>
        <taxon>Eukaryota</taxon>
        <taxon>Fungi</taxon>
        <taxon>Dikarya</taxon>
        <taxon>Basidiomycota</taxon>
        <taxon>Ustilaginomycotina</taxon>
        <taxon>Exobasidiomycetes</taxon>
        <taxon>Tilletiales</taxon>
        <taxon>Tilletiaceae</taxon>
        <taxon>Tilletia</taxon>
    </lineage>
</organism>
<feature type="region of interest" description="Disordered" evidence="1">
    <location>
        <begin position="940"/>
        <end position="1007"/>
    </location>
</feature>
<feature type="compositionally biased region" description="Basic residues" evidence="1">
    <location>
        <begin position="789"/>
        <end position="820"/>
    </location>
</feature>
<feature type="compositionally biased region" description="Gly residues" evidence="1">
    <location>
        <begin position="1313"/>
        <end position="1330"/>
    </location>
</feature>
<feature type="region of interest" description="Disordered" evidence="1">
    <location>
        <begin position="1066"/>
        <end position="1118"/>
    </location>
</feature>
<feature type="compositionally biased region" description="Acidic residues" evidence="1">
    <location>
        <begin position="954"/>
        <end position="966"/>
    </location>
</feature>
<feature type="compositionally biased region" description="Low complexity" evidence="1">
    <location>
        <begin position="367"/>
        <end position="393"/>
    </location>
</feature>
<feature type="compositionally biased region" description="Low complexity" evidence="1">
    <location>
        <begin position="164"/>
        <end position="182"/>
    </location>
</feature>
<reference evidence="3" key="1">
    <citation type="journal article" date="2023" name="PhytoFront">
        <title>Draft Genome Resources of Seven Strains of Tilletia horrida, Causal Agent of Kernel Smut of Rice.</title>
        <authorList>
            <person name="Khanal S."/>
            <person name="Antony Babu S."/>
            <person name="Zhou X.G."/>
        </authorList>
    </citation>
    <scope>NUCLEOTIDE SEQUENCE</scope>
    <source>
        <strain evidence="3">TX3</strain>
    </source>
</reference>
<feature type="compositionally biased region" description="Low complexity" evidence="1">
    <location>
        <begin position="874"/>
        <end position="890"/>
    </location>
</feature>
<feature type="compositionally biased region" description="Low complexity" evidence="1">
    <location>
        <begin position="1"/>
        <end position="22"/>
    </location>
</feature>
<feature type="region of interest" description="Disordered" evidence="1">
    <location>
        <begin position="1308"/>
        <end position="1342"/>
    </location>
</feature>
<proteinExistence type="predicted"/>
<evidence type="ECO:0000313" key="3">
    <source>
        <dbReference type="EMBL" id="KAK0533211.1"/>
    </source>
</evidence>
<feature type="compositionally biased region" description="Low complexity" evidence="1">
    <location>
        <begin position="639"/>
        <end position="648"/>
    </location>
</feature>
<feature type="region of interest" description="Disordered" evidence="1">
    <location>
        <begin position="1"/>
        <end position="66"/>
    </location>
</feature>
<dbReference type="Gene3D" id="1.10.510.10">
    <property type="entry name" value="Transferase(Phosphotransferase) domain 1"/>
    <property type="match status" value="1"/>
</dbReference>
<dbReference type="GO" id="GO:0005524">
    <property type="term" value="F:ATP binding"/>
    <property type="evidence" value="ECO:0007669"/>
    <property type="project" value="InterPro"/>
</dbReference>
<feature type="compositionally biased region" description="Basic and acidic residues" evidence="1">
    <location>
        <begin position="461"/>
        <end position="470"/>
    </location>
</feature>
<feature type="region of interest" description="Disordered" evidence="1">
    <location>
        <begin position="364"/>
        <end position="508"/>
    </location>
</feature>
<feature type="region of interest" description="Disordered" evidence="1">
    <location>
        <begin position="629"/>
        <end position="651"/>
    </location>
</feature>
<feature type="compositionally biased region" description="Acidic residues" evidence="1">
    <location>
        <begin position="196"/>
        <end position="205"/>
    </location>
</feature>
<feature type="compositionally biased region" description="Polar residues" evidence="1">
    <location>
        <begin position="421"/>
        <end position="434"/>
    </location>
</feature>
<dbReference type="Proteomes" id="UP001176521">
    <property type="component" value="Unassembled WGS sequence"/>
</dbReference>
<feature type="region of interest" description="Disordered" evidence="1">
    <location>
        <begin position="789"/>
        <end position="862"/>
    </location>
</feature>
<evidence type="ECO:0000313" key="4">
    <source>
        <dbReference type="Proteomes" id="UP001176521"/>
    </source>
</evidence>
<feature type="region of interest" description="Disordered" evidence="1">
    <location>
        <begin position="874"/>
        <end position="922"/>
    </location>
</feature>
<feature type="compositionally biased region" description="Basic and acidic residues" evidence="1">
    <location>
        <begin position="1066"/>
        <end position="1084"/>
    </location>
</feature>
<dbReference type="InterPro" id="IPR011009">
    <property type="entry name" value="Kinase-like_dom_sf"/>
</dbReference>
<keyword evidence="4" id="KW-1185">Reference proteome</keyword>
<feature type="compositionally biased region" description="Low complexity" evidence="1">
    <location>
        <begin position="240"/>
        <end position="258"/>
    </location>
</feature>
<feature type="region of interest" description="Disordered" evidence="1">
    <location>
        <begin position="160"/>
        <end position="224"/>
    </location>
</feature>
<dbReference type="SUPFAM" id="SSF56112">
    <property type="entry name" value="Protein kinase-like (PK-like)"/>
    <property type="match status" value="1"/>
</dbReference>
<feature type="compositionally biased region" description="Low complexity" evidence="1">
    <location>
        <begin position="293"/>
        <end position="311"/>
    </location>
</feature>
<evidence type="ECO:0000256" key="1">
    <source>
        <dbReference type="SAM" id="MobiDB-lite"/>
    </source>
</evidence>
<feature type="region of interest" description="Disordered" evidence="1">
    <location>
        <begin position="1214"/>
        <end position="1236"/>
    </location>
</feature>
<feature type="compositionally biased region" description="Low complexity" evidence="1">
    <location>
        <begin position="442"/>
        <end position="460"/>
    </location>
</feature>
<name>A0AAN6GCI5_9BASI</name>